<keyword evidence="2" id="KW-0808">Transferase</keyword>
<dbReference type="EMBL" id="JBEPSM010000001">
    <property type="protein sequence ID" value="MET4632097.1"/>
    <property type="molecule type" value="Genomic_DNA"/>
</dbReference>
<keyword evidence="3" id="KW-0949">S-adenosyl-L-methionine</keyword>
<proteinExistence type="predicted"/>
<keyword evidence="1" id="KW-0489">Methyltransferase</keyword>
<keyword evidence="5" id="KW-0830">Ubiquinone</keyword>
<dbReference type="PANTHER" id="PTHR43464">
    <property type="entry name" value="METHYLTRANSFERASE"/>
    <property type="match status" value="1"/>
</dbReference>
<dbReference type="CDD" id="cd02440">
    <property type="entry name" value="AdoMet_MTases"/>
    <property type="match status" value="1"/>
</dbReference>
<dbReference type="SUPFAM" id="SSF53335">
    <property type="entry name" value="S-adenosyl-L-methionine-dependent methyltransferases"/>
    <property type="match status" value="1"/>
</dbReference>
<dbReference type="Gene3D" id="3.40.50.150">
    <property type="entry name" value="Vaccinia Virus protein VP39"/>
    <property type="match status" value="1"/>
</dbReference>
<dbReference type="RefSeq" id="WP_354547812.1">
    <property type="nucleotide sequence ID" value="NZ_JBEPSM010000001.1"/>
</dbReference>
<evidence type="ECO:0000259" key="4">
    <source>
        <dbReference type="Pfam" id="PF08241"/>
    </source>
</evidence>
<dbReference type="InterPro" id="IPR029063">
    <property type="entry name" value="SAM-dependent_MTases_sf"/>
</dbReference>
<protein>
    <submittedName>
        <fullName evidence="5">Ubiquinone/menaquinone biosynthesis C-methylase UbiE</fullName>
    </submittedName>
</protein>
<dbReference type="Proteomes" id="UP001549321">
    <property type="component" value="Unassembled WGS sequence"/>
</dbReference>
<comment type="caution">
    <text evidence="5">The sequence shown here is derived from an EMBL/GenBank/DDBJ whole genome shotgun (WGS) entry which is preliminary data.</text>
</comment>
<keyword evidence="6" id="KW-1185">Reference proteome</keyword>
<dbReference type="InterPro" id="IPR013216">
    <property type="entry name" value="Methyltransf_11"/>
</dbReference>
<evidence type="ECO:0000256" key="2">
    <source>
        <dbReference type="ARBA" id="ARBA00022679"/>
    </source>
</evidence>
<dbReference type="PANTHER" id="PTHR43464:SF19">
    <property type="entry name" value="UBIQUINONE BIOSYNTHESIS O-METHYLTRANSFERASE, MITOCHONDRIAL"/>
    <property type="match status" value="1"/>
</dbReference>
<sequence length="242" mass="27134">MTQNIYDNPAFFEGYSQLGRSVHGLAGAAEWPALRAMLPELRGLRVVDLGCGYGWFCRHASEQGAASVLGLDVSEAMLARATSMTKDPLIRYERADLETLELPEAAFDFVYSSLTLHYIEDLPRLLATVHRALVPGGRLVFSIEHPIYMAPTNPSWVIDAEGRRTWPLDRYSAEGPRSTDWLAKGVIKHHRTIGTQLNMMIRQGFTITHFEEWGPTDAEIAAQPALAEERDRPMMMLIAAHR</sequence>
<evidence type="ECO:0000313" key="6">
    <source>
        <dbReference type="Proteomes" id="UP001549321"/>
    </source>
</evidence>
<evidence type="ECO:0000256" key="1">
    <source>
        <dbReference type="ARBA" id="ARBA00022603"/>
    </source>
</evidence>
<feature type="domain" description="Methyltransferase type 11" evidence="4">
    <location>
        <begin position="47"/>
        <end position="141"/>
    </location>
</feature>
<organism evidence="5 6">
    <name type="scientific">Kaistia defluvii</name>
    <dbReference type="NCBI Taxonomy" id="410841"/>
    <lineage>
        <taxon>Bacteria</taxon>
        <taxon>Pseudomonadati</taxon>
        <taxon>Pseudomonadota</taxon>
        <taxon>Alphaproteobacteria</taxon>
        <taxon>Hyphomicrobiales</taxon>
        <taxon>Kaistiaceae</taxon>
        <taxon>Kaistia</taxon>
    </lineage>
</organism>
<reference evidence="5 6" key="1">
    <citation type="submission" date="2024-06" db="EMBL/GenBank/DDBJ databases">
        <title>Sorghum-associated microbial communities from plants grown in Nebraska, USA.</title>
        <authorList>
            <person name="Schachtman D."/>
        </authorList>
    </citation>
    <scope>NUCLEOTIDE SEQUENCE [LARGE SCALE GENOMIC DNA]</scope>
    <source>
        <strain evidence="5 6">3207</strain>
    </source>
</reference>
<name>A0ABV2QSU7_9HYPH</name>
<dbReference type="Pfam" id="PF08241">
    <property type="entry name" value="Methyltransf_11"/>
    <property type="match status" value="1"/>
</dbReference>
<evidence type="ECO:0000313" key="5">
    <source>
        <dbReference type="EMBL" id="MET4632097.1"/>
    </source>
</evidence>
<evidence type="ECO:0000256" key="3">
    <source>
        <dbReference type="ARBA" id="ARBA00022691"/>
    </source>
</evidence>
<accession>A0ABV2QSU7</accession>
<gene>
    <name evidence="5" type="ORF">ABIE08_000010</name>
</gene>